<name>A0A0U3F873_9CREN</name>
<gene>
    <name evidence="1" type="ORF">ATY89_04860</name>
    <name evidence="2" type="ORF">ATZ20_07885</name>
</gene>
<protein>
    <submittedName>
        <fullName evidence="1">Uncharacterized protein</fullName>
    </submittedName>
</protein>
<dbReference type="EMBL" id="CP013694">
    <property type="protein sequence ID" value="ALU29338.1"/>
    <property type="molecule type" value="Genomic_DNA"/>
</dbReference>
<dbReference type="RefSeq" id="WP_011277202.1">
    <property type="nucleotide sequence ID" value="NZ_BHWZ01000001.1"/>
</dbReference>
<evidence type="ECO:0000313" key="3">
    <source>
        <dbReference type="Proteomes" id="UP000060043"/>
    </source>
</evidence>
<proteinExistence type="predicted"/>
<dbReference type="Proteomes" id="UP000065473">
    <property type="component" value="Chromosome"/>
</dbReference>
<sequence length="167" mass="19073">MVLEICTDGKRIGVKLESEVISVESNKPIKLKEVYCLKFENLRYDGDKLRYKDIVIPLPNLPGDLKLLKVIYLVSGEASNELWYCCSCEIHVDTKIKDIKLDEGLSPIYSRFCGNYGLITPKHCIANETFAIFGNDHRGVILAYQEFISFIKEIGKILLKLKVYSHL</sequence>
<dbReference type="EMBL" id="CP013695">
    <property type="protein sequence ID" value="ALU32067.1"/>
    <property type="molecule type" value="Genomic_DNA"/>
</dbReference>
<dbReference type="OMA" id="HCIANET"/>
<reference evidence="3 4" key="1">
    <citation type="submission" date="2015-12" db="EMBL/GenBank/DDBJ databases">
        <title>A stable core within a dynamic pangenome in Sulfolobus acidocaldarius.</title>
        <authorList>
            <person name="Anderson R."/>
            <person name="Kouris A."/>
            <person name="Seward C."/>
            <person name="Campbell K."/>
            <person name="Whitaker R."/>
        </authorList>
    </citation>
    <scope>NUCLEOTIDE SEQUENCE [LARGE SCALE GENOMIC DNA]</scope>
    <source>
        <strain evidence="1 4">GG12-C01-09</strain>
        <strain evidence="2 3">NG05B_CO5_07</strain>
    </source>
</reference>
<dbReference type="PaxDb" id="1435377-SUSAZ_01435"/>
<evidence type="ECO:0000313" key="2">
    <source>
        <dbReference type="EMBL" id="ALU32067.1"/>
    </source>
</evidence>
<evidence type="ECO:0000313" key="4">
    <source>
        <dbReference type="Proteomes" id="UP000065473"/>
    </source>
</evidence>
<accession>A0A0U3F873</accession>
<dbReference type="GeneID" id="14550814"/>
<dbReference type="Proteomes" id="UP000060043">
    <property type="component" value="Chromosome"/>
</dbReference>
<dbReference type="OrthoDB" id="44184at2157"/>
<organism evidence="1 4">
    <name type="scientific">Sulfolobus acidocaldarius</name>
    <dbReference type="NCBI Taxonomy" id="2285"/>
    <lineage>
        <taxon>Archaea</taxon>
        <taxon>Thermoproteota</taxon>
        <taxon>Thermoprotei</taxon>
        <taxon>Sulfolobales</taxon>
        <taxon>Sulfolobaceae</taxon>
        <taxon>Sulfolobus</taxon>
    </lineage>
</organism>
<dbReference type="AlphaFoldDB" id="A0A0U3F873"/>
<dbReference type="STRING" id="1435377.SUSAZ_01435"/>
<evidence type="ECO:0000313" key="1">
    <source>
        <dbReference type="EMBL" id="ALU29338.1"/>
    </source>
</evidence>